<dbReference type="InterPro" id="IPR040409">
    <property type="entry name" value="PCS-like"/>
</dbReference>
<dbReference type="FunFam" id="3.90.70.30:FF:000001">
    <property type="entry name" value="Glutathione gamma-glutamylcysteinyltransferase 1"/>
    <property type="match status" value="1"/>
</dbReference>
<dbReference type="InterPro" id="IPR038765">
    <property type="entry name" value="Papain-like_cys_pep_sf"/>
</dbReference>
<dbReference type="GO" id="GO:0016756">
    <property type="term" value="F:glutathione gamma-glutamylcysteinyltransferase activity"/>
    <property type="evidence" value="ECO:0007669"/>
    <property type="project" value="UniProtKB-EC"/>
</dbReference>
<keyword evidence="4" id="KW-0479">Metal-binding</keyword>
<comment type="caution">
    <text evidence="7">The sequence shown here is derived from an EMBL/GenBank/DDBJ whole genome shotgun (WGS) entry which is preliminary data.</text>
</comment>
<dbReference type="EC" id="2.3.2.15" evidence="1"/>
<dbReference type="GO" id="GO:0010273">
    <property type="term" value="P:detoxification of copper ion"/>
    <property type="evidence" value="ECO:0007669"/>
    <property type="project" value="TreeGrafter"/>
</dbReference>
<reference evidence="7 8" key="1">
    <citation type="journal article" date="2018" name="Mol. Plant">
        <title>The genome of Artemisia annua provides insight into the evolution of Asteraceae family and artemisinin biosynthesis.</title>
        <authorList>
            <person name="Shen Q."/>
            <person name="Zhang L."/>
            <person name="Liao Z."/>
            <person name="Wang S."/>
            <person name="Yan T."/>
            <person name="Shi P."/>
            <person name="Liu M."/>
            <person name="Fu X."/>
            <person name="Pan Q."/>
            <person name="Wang Y."/>
            <person name="Lv Z."/>
            <person name="Lu X."/>
            <person name="Zhang F."/>
            <person name="Jiang W."/>
            <person name="Ma Y."/>
            <person name="Chen M."/>
            <person name="Hao X."/>
            <person name="Li L."/>
            <person name="Tang Y."/>
            <person name="Lv G."/>
            <person name="Zhou Y."/>
            <person name="Sun X."/>
            <person name="Brodelius P.E."/>
            <person name="Rose J.K.C."/>
            <person name="Tang K."/>
        </authorList>
    </citation>
    <scope>NUCLEOTIDE SEQUENCE [LARGE SCALE GENOMIC DNA]</scope>
    <source>
        <strain evidence="8">cv. Huhao1</strain>
        <tissue evidence="7">Leaf</tissue>
    </source>
</reference>
<keyword evidence="2" id="KW-0104">Cadmium</keyword>
<evidence type="ECO:0000256" key="5">
    <source>
        <dbReference type="ARBA" id="ARBA00023315"/>
    </source>
</evidence>
<dbReference type="Gene3D" id="3.90.70.30">
    <property type="entry name" value="Phytochelatin synthase, N-terminal domain"/>
    <property type="match status" value="1"/>
</dbReference>
<dbReference type="PROSITE" id="PS51443">
    <property type="entry name" value="PCS"/>
    <property type="match status" value="1"/>
</dbReference>
<gene>
    <name evidence="7" type="ORF">CTI12_AA042710</name>
</gene>
<protein>
    <recommendedName>
        <fullName evidence="1">glutathione gamma-glutamylcysteinyltransferase</fullName>
        <ecNumber evidence="1">2.3.2.15</ecNumber>
    </recommendedName>
</protein>
<evidence type="ECO:0000313" key="8">
    <source>
        <dbReference type="Proteomes" id="UP000245207"/>
    </source>
</evidence>
<dbReference type="InterPro" id="IPR007719">
    <property type="entry name" value="PCS_N"/>
</dbReference>
<evidence type="ECO:0000256" key="1">
    <source>
        <dbReference type="ARBA" id="ARBA00012468"/>
    </source>
</evidence>
<feature type="domain" description="Peptidase C83" evidence="6">
    <location>
        <begin position="1"/>
        <end position="239"/>
    </location>
</feature>
<evidence type="ECO:0000259" key="6">
    <source>
        <dbReference type="PROSITE" id="PS51443"/>
    </source>
</evidence>
<dbReference type="InterPro" id="IPR015407">
    <property type="entry name" value="Phytochelatin_synthase_C"/>
</dbReference>
<accession>A0A2U1QDW5</accession>
<evidence type="ECO:0000256" key="2">
    <source>
        <dbReference type="ARBA" id="ARBA00022539"/>
    </source>
</evidence>
<sequence>MAMASLYRRVLPSTPAIDFASSDGKMQLFREAIEDGTMEGFFKLISNFQTQSEPAYCGLATIAMVLNALAIDPGRKWKGPWRWFDESMLDCCEPLEKVKAEGISFGKVVCLAHCAGAKVEAYRTNQSNIDDFRRHVIACSTSNDCHVIASYFRGTFKQASITPIVLSTIFYISMKTGTGHFSPIGGYHAERDMVLILDVARFKYPPHWVPLTLLWEAMDTIDDSSGFRRGFMLISSLHRSPGLLYTLSCKHESWTKIAKYLVEDVPTLLSSKDVKDVKDVLSIVFNSLPSKFLEFIKWVAEVRRLEDGDQSLSSEEKQRLAIKEEILKQVQEIHLYKHVKDFIFDEKSCLCNETCLTDIAESVCCQAAQVFEGNTRSLSQNGFCCQESCAVKTNGDTPVTVVLGTVTNGICKQQLEVLIPSSSSCIAMHPTSSDVLTALLLALPPQTWFSIKDENLSQEISGLVSIENLPTLLQEEIMHLRGQLYILKRCNNDETEKDFGAPLF</sequence>
<organism evidence="7 8">
    <name type="scientific">Artemisia annua</name>
    <name type="common">Sweet wormwood</name>
    <dbReference type="NCBI Taxonomy" id="35608"/>
    <lineage>
        <taxon>Eukaryota</taxon>
        <taxon>Viridiplantae</taxon>
        <taxon>Streptophyta</taxon>
        <taxon>Embryophyta</taxon>
        <taxon>Tracheophyta</taxon>
        <taxon>Spermatophyta</taxon>
        <taxon>Magnoliopsida</taxon>
        <taxon>eudicotyledons</taxon>
        <taxon>Gunneridae</taxon>
        <taxon>Pentapetalae</taxon>
        <taxon>asterids</taxon>
        <taxon>campanulids</taxon>
        <taxon>Asterales</taxon>
        <taxon>Asteraceae</taxon>
        <taxon>Asteroideae</taxon>
        <taxon>Anthemideae</taxon>
        <taxon>Artemisiinae</taxon>
        <taxon>Artemisia</taxon>
    </lineage>
</organism>
<keyword evidence="3" id="KW-0808">Transferase</keyword>
<dbReference type="Proteomes" id="UP000245207">
    <property type="component" value="Unassembled WGS sequence"/>
</dbReference>
<dbReference type="OrthoDB" id="448954at2759"/>
<dbReference type="GO" id="GO:0046938">
    <property type="term" value="P:phytochelatin biosynthetic process"/>
    <property type="evidence" value="ECO:0007669"/>
    <property type="project" value="InterPro"/>
</dbReference>
<dbReference type="GO" id="GO:0098849">
    <property type="term" value="P:cellular detoxification of cadmium ion"/>
    <property type="evidence" value="ECO:0007669"/>
    <property type="project" value="TreeGrafter"/>
</dbReference>
<keyword evidence="5" id="KW-0012">Acyltransferase</keyword>
<evidence type="ECO:0000313" key="7">
    <source>
        <dbReference type="EMBL" id="PWA96196.1"/>
    </source>
</evidence>
<keyword evidence="8" id="KW-1185">Reference proteome</keyword>
<dbReference type="AlphaFoldDB" id="A0A2U1QDW5"/>
<dbReference type="InterPro" id="IPR038156">
    <property type="entry name" value="PCS_N_sf"/>
</dbReference>
<proteinExistence type="predicted"/>
<name>A0A2U1QDW5_ARTAN</name>
<evidence type="ECO:0000256" key="3">
    <source>
        <dbReference type="ARBA" id="ARBA00022679"/>
    </source>
</evidence>
<dbReference type="PANTHER" id="PTHR33447:SF2">
    <property type="entry name" value="GLUTATHIONE GAMMA-GLUTAMYLCYSTEINYLTRANSFERASE"/>
    <property type="match status" value="1"/>
</dbReference>
<dbReference type="STRING" id="35608.A0A2U1QDW5"/>
<dbReference type="PANTHER" id="PTHR33447">
    <property type="entry name" value="GLUTATHIONE GAMMA-GLUTAMYLCYSTEINYLTRANSFERASE"/>
    <property type="match status" value="1"/>
</dbReference>
<dbReference type="Pfam" id="PF05023">
    <property type="entry name" value="Phytochelatin"/>
    <property type="match status" value="1"/>
</dbReference>
<dbReference type="GO" id="GO:0046872">
    <property type="term" value="F:metal ion binding"/>
    <property type="evidence" value="ECO:0007669"/>
    <property type="project" value="UniProtKB-KW"/>
</dbReference>
<evidence type="ECO:0000256" key="4">
    <source>
        <dbReference type="ARBA" id="ARBA00022723"/>
    </source>
</evidence>
<dbReference type="SUPFAM" id="SSF54001">
    <property type="entry name" value="Cysteine proteinases"/>
    <property type="match status" value="1"/>
</dbReference>
<dbReference type="EMBL" id="PKPP01000191">
    <property type="protein sequence ID" value="PWA96196.1"/>
    <property type="molecule type" value="Genomic_DNA"/>
</dbReference>
<dbReference type="Pfam" id="PF09328">
    <property type="entry name" value="Phytochelatin_C"/>
    <property type="match status" value="1"/>
</dbReference>